<protein>
    <submittedName>
        <fullName evidence="2">Uncharacterized protein</fullName>
    </submittedName>
</protein>
<name>A0A7L6AUG5_9GAMM</name>
<sequence>MIIHFAENAKTVADGLILLLVQLQWLGLGLFALRPLLQLADQLLD</sequence>
<accession>A0A7L6AUG5</accession>
<organism evidence="2 3">
    <name type="scientific">Candidatus Thiothrix singaporensis</name>
    <dbReference type="NCBI Taxonomy" id="2799669"/>
    <lineage>
        <taxon>Bacteria</taxon>
        <taxon>Pseudomonadati</taxon>
        <taxon>Pseudomonadota</taxon>
        <taxon>Gammaproteobacteria</taxon>
        <taxon>Thiotrichales</taxon>
        <taxon>Thiotrichaceae</taxon>
        <taxon>Thiothrix</taxon>
    </lineage>
</organism>
<keyword evidence="1" id="KW-0472">Membrane</keyword>
<keyword evidence="1" id="KW-0812">Transmembrane</keyword>
<keyword evidence="1" id="KW-1133">Transmembrane helix</keyword>
<proteinExistence type="predicted"/>
<feature type="transmembrane region" description="Helical" evidence="1">
    <location>
        <begin position="12"/>
        <end position="33"/>
    </location>
</feature>
<dbReference type="EMBL" id="CP059265">
    <property type="protein sequence ID" value="QLQ32587.1"/>
    <property type="molecule type" value="Genomic_DNA"/>
</dbReference>
<dbReference type="AlphaFoldDB" id="A0A7L6AUG5"/>
<gene>
    <name evidence="2" type="ORF">HZT40_14465</name>
</gene>
<evidence type="ECO:0000313" key="2">
    <source>
        <dbReference type="EMBL" id="QLQ32587.1"/>
    </source>
</evidence>
<dbReference type="Proteomes" id="UP000510621">
    <property type="component" value="Chromosome"/>
</dbReference>
<keyword evidence="3" id="KW-1185">Reference proteome</keyword>
<evidence type="ECO:0000256" key="1">
    <source>
        <dbReference type="SAM" id="Phobius"/>
    </source>
</evidence>
<reference evidence="2" key="1">
    <citation type="submission" date="2020-06" db="EMBL/GenBank/DDBJ databases">
        <title>Analysis procedures for assessing recovery of high quality, complete, closed genomes from Nanopore long read metagenome sequencing.</title>
        <authorList>
            <person name="Bessarab I."/>
            <person name="Arumugam K."/>
            <person name="Haryono M."/>
            <person name="Liu X."/>
            <person name="Roy S."/>
            <person name="Zuniga-Montanez R.E."/>
            <person name="Qiu G."/>
            <person name="Drautz-Moses D.I."/>
            <person name="Law Y.Y."/>
            <person name="Wuertz S."/>
            <person name="Lauro F.M."/>
            <person name="Huson D.H."/>
            <person name="Williams R.B."/>
        </authorList>
    </citation>
    <scope>NUCLEOTIDE SEQUENCE [LARGE SCALE GENOMIC DNA]</scope>
    <source>
        <strain evidence="2">SSD2</strain>
    </source>
</reference>
<dbReference type="KEGG" id="this:HZT40_14465"/>
<evidence type="ECO:0000313" key="3">
    <source>
        <dbReference type="Proteomes" id="UP000510621"/>
    </source>
</evidence>